<dbReference type="PANTHER" id="PTHR11686:SF17">
    <property type="entry name" value="GAMMA-GLUTAMYLTRANSPEPTIDASE 1"/>
    <property type="match status" value="1"/>
</dbReference>
<dbReference type="GO" id="GO:0005886">
    <property type="term" value="C:plasma membrane"/>
    <property type="evidence" value="ECO:0007669"/>
    <property type="project" value="TreeGrafter"/>
</dbReference>
<organism evidence="2 3">
    <name type="scientific">Oesophagostomum dentatum</name>
    <name type="common">Nodular worm</name>
    <dbReference type="NCBI Taxonomy" id="61180"/>
    <lineage>
        <taxon>Eukaryota</taxon>
        <taxon>Metazoa</taxon>
        <taxon>Ecdysozoa</taxon>
        <taxon>Nematoda</taxon>
        <taxon>Chromadorea</taxon>
        <taxon>Rhabditida</taxon>
        <taxon>Rhabditina</taxon>
        <taxon>Rhabditomorpha</taxon>
        <taxon>Strongyloidea</taxon>
        <taxon>Strongylidae</taxon>
        <taxon>Oesophagostomum</taxon>
    </lineage>
</organism>
<dbReference type="SUPFAM" id="SSF56235">
    <property type="entry name" value="N-terminal nucleophile aminohydrolases (Ntn hydrolases)"/>
    <property type="match status" value="1"/>
</dbReference>
<proteinExistence type="predicted"/>
<evidence type="ECO:0000256" key="1">
    <source>
        <dbReference type="PIRSR" id="PIRSR600101-2"/>
    </source>
</evidence>
<dbReference type="GO" id="GO:0006751">
    <property type="term" value="P:glutathione catabolic process"/>
    <property type="evidence" value="ECO:0007669"/>
    <property type="project" value="InterPro"/>
</dbReference>
<dbReference type="GO" id="GO:0036374">
    <property type="term" value="F:glutathione hydrolase activity"/>
    <property type="evidence" value="ECO:0007669"/>
    <property type="project" value="InterPro"/>
</dbReference>
<dbReference type="Pfam" id="PF01019">
    <property type="entry name" value="G_glu_transpept"/>
    <property type="match status" value="1"/>
</dbReference>
<feature type="binding site" evidence="1">
    <location>
        <position position="8"/>
    </location>
    <ligand>
        <name>L-glutamate</name>
        <dbReference type="ChEBI" id="CHEBI:29985"/>
    </ligand>
</feature>
<dbReference type="Gene3D" id="3.60.20.40">
    <property type="match status" value="1"/>
</dbReference>
<dbReference type="InterPro" id="IPR029055">
    <property type="entry name" value="Ntn_hydrolases_N"/>
</dbReference>
<sequence>MVVGGTGGSKIISAVAKAIIRHLFFGETLKEAIDAPMLHHQFIPFYNMIDGEFPKDLKSVMESKYGHEFRNNTGFRGVVHAVTVEEDGIHACGDFRRTTPQVPDGV</sequence>
<keyword evidence="3" id="KW-1185">Reference proteome</keyword>
<evidence type="ECO:0008006" key="4">
    <source>
        <dbReference type="Google" id="ProtNLM"/>
    </source>
</evidence>
<protein>
    <recommendedName>
        <fullName evidence="4">Gamma-glutamyltranspeptidase</fullName>
    </recommendedName>
</protein>
<name>A0A0B1TNJ6_OESDE</name>
<evidence type="ECO:0000313" key="3">
    <source>
        <dbReference type="Proteomes" id="UP000053660"/>
    </source>
</evidence>
<dbReference type="AlphaFoldDB" id="A0A0B1TNJ6"/>
<dbReference type="InterPro" id="IPR000101">
    <property type="entry name" value="GGT_peptidase"/>
</dbReference>
<dbReference type="Proteomes" id="UP000053660">
    <property type="component" value="Unassembled WGS sequence"/>
</dbReference>
<dbReference type="EMBL" id="KN549457">
    <property type="protein sequence ID" value="KHJ97417.1"/>
    <property type="molecule type" value="Genomic_DNA"/>
</dbReference>
<evidence type="ECO:0000313" key="2">
    <source>
        <dbReference type="EMBL" id="KHJ97417.1"/>
    </source>
</evidence>
<dbReference type="OrthoDB" id="1081007at2759"/>
<gene>
    <name evidence="2" type="ORF">OESDEN_02604</name>
</gene>
<accession>A0A0B1TNJ6</accession>
<reference evidence="2 3" key="1">
    <citation type="submission" date="2014-03" db="EMBL/GenBank/DDBJ databases">
        <title>Draft genome of the hookworm Oesophagostomum dentatum.</title>
        <authorList>
            <person name="Mitreva M."/>
        </authorList>
    </citation>
    <scope>NUCLEOTIDE SEQUENCE [LARGE SCALE GENOMIC DNA]</scope>
    <source>
        <strain evidence="2 3">OD-Hann</strain>
    </source>
</reference>
<dbReference type="InterPro" id="IPR043137">
    <property type="entry name" value="GGT_ssub_C"/>
</dbReference>
<dbReference type="PANTHER" id="PTHR11686">
    <property type="entry name" value="GAMMA GLUTAMYL TRANSPEPTIDASE"/>
    <property type="match status" value="1"/>
</dbReference>